<dbReference type="OrthoDB" id="3643916at2759"/>
<name>M2NAB9_BAUPA</name>
<accession>M2NAB9</accession>
<keyword evidence="2" id="KW-1185">Reference proteome</keyword>
<reference evidence="1 2" key="1">
    <citation type="journal article" date="2012" name="PLoS Pathog.">
        <title>Diverse lifestyles and strategies of plant pathogenesis encoded in the genomes of eighteen Dothideomycetes fungi.</title>
        <authorList>
            <person name="Ohm R.A."/>
            <person name="Feau N."/>
            <person name="Henrissat B."/>
            <person name="Schoch C.L."/>
            <person name="Horwitz B.A."/>
            <person name="Barry K.W."/>
            <person name="Condon B.J."/>
            <person name="Copeland A.C."/>
            <person name="Dhillon B."/>
            <person name="Glaser F."/>
            <person name="Hesse C.N."/>
            <person name="Kosti I."/>
            <person name="LaButti K."/>
            <person name="Lindquist E.A."/>
            <person name="Lucas S."/>
            <person name="Salamov A.A."/>
            <person name="Bradshaw R.E."/>
            <person name="Ciuffetti L."/>
            <person name="Hamelin R.C."/>
            <person name="Kema G.H.J."/>
            <person name="Lawrence C."/>
            <person name="Scott J.A."/>
            <person name="Spatafora J.W."/>
            <person name="Turgeon B.G."/>
            <person name="de Wit P.J.G.M."/>
            <person name="Zhong S."/>
            <person name="Goodwin S.B."/>
            <person name="Grigoriev I.V."/>
        </authorList>
    </citation>
    <scope>NUCLEOTIDE SEQUENCE [LARGE SCALE GENOMIC DNA]</scope>
    <source>
        <strain evidence="1 2">UAMH 10762</strain>
    </source>
</reference>
<gene>
    <name evidence="1" type="ORF">BAUCODRAFT_148908</name>
</gene>
<dbReference type="GeneID" id="19108902"/>
<dbReference type="KEGG" id="bcom:BAUCODRAFT_148908"/>
<evidence type="ECO:0000313" key="1">
    <source>
        <dbReference type="EMBL" id="EMC96074.1"/>
    </source>
</evidence>
<protein>
    <recommendedName>
        <fullName evidence="3">F-box domain-containing protein</fullName>
    </recommendedName>
</protein>
<organism evidence="1 2">
    <name type="scientific">Baudoinia panamericana (strain UAMH 10762)</name>
    <name type="common">Angels' share fungus</name>
    <name type="synonym">Baudoinia compniacensis (strain UAMH 10762)</name>
    <dbReference type="NCBI Taxonomy" id="717646"/>
    <lineage>
        <taxon>Eukaryota</taxon>
        <taxon>Fungi</taxon>
        <taxon>Dikarya</taxon>
        <taxon>Ascomycota</taxon>
        <taxon>Pezizomycotina</taxon>
        <taxon>Dothideomycetes</taxon>
        <taxon>Dothideomycetidae</taxon>
        <taxon>Mycosphaerellales</taxon>
        <taxon>Teratosphaeriaceae</taxon>
        <taxon>Baudoinia</taxon>
    </lineage>
</organism>
<dbReference type="EMBL" id="KB445556">
    <property type="protein sequence ID" value="EMC96074.1"/>
    <property type="molecule type" value="Genomic_DNA"/>
</dbReference>
<evidence type="ECO:0000313" key="2">
    <source>
        <dbReference type="Proteomes" id="UP000011761"/>
    </source>
</evidence>
<sequence length="256" mass="29430">MPSRRAANSQKATTGLSGTFRLLALPDELVIRVLEYAASTDQPNARVNLGWTAENDGTATCILLDRITSPALARVNRLLRREYLKTFFTRNLFRVKVLALHEDLPPNQILPLERYTNTIPQPVWSWFHHLEREGIHIEFPHLRFQILRLCEDPTHSISTSTSTVLAAATLDWQPNTGEFHLSFHDGWWTGTERLAILACKYRLQMMVQEFLGLYCKSERGPLEWMAVQRLARVWCTGPGDELRMLLDEAMEKEGEE</sequence>
<dbReference type="HOGENOM" id="CLU_1085812_0_0_1"/>
<dbReference type="RefSeq" id="XP_007677308.1">
    <property type="nucleotide sequence ID" value="XM_007679118.1"/>
</dbReference>
<dbReference type="Proteomes" id="UP000011761">
    <property type="component" value="Unassembled WGS sequence"/>
</dbReference>
<evidence type="ECO:0008006" key="3">
    <source>
        <dbReference type="Google" id="ProtNLM"/>
    </source>
</evidence>
<dbReference type="AlphaFoldDB" id="M2NAB9"/>
<proteinExistence type="predicted"/>